<protein>
    <submittedName>
        <fullName evidence="5">Peptide synthetase</fullName>
    </submittedName>
</protein>
<dbReference type="Pfam" id="PF13193">
    <property type="entry name" value="AMP-binding_C"/>
    <property type="match status" value="1"/>
</dbReference>
<dbReference type="PROSITE" id="PS00455">
    <property type="entry name" value="AMP_BINDING"/>
    <property type="match status" value="1"/>
</dbReference>
<dbReference type="Gene3D" id="3.40.50.12780">
    <property type="entry name" value="N-terminal domain of ligase-like"/>
    <property type="match status" value="1"/>
</dbReference>
<gene>
    <name evidence="5" type="ORF">CV954_005655</name>
</gene>
<evidence type="ECO:0000259" key="3">
    <source>
        <dbReference type="Pfam" id="PF00501"/>
    </source>
</evidence>
<dbReference type="InterPro" id="IPR045851">
    <property type="entry name" value="AMP-bd_C_sf"/>
</dbReference>
<dbReference type="InterPro" id="IPR020845">
    <property type="entry name" value="AMP-binding_CS"/>
</dbReference>
<dbReference type="InterPro" id="IPR042099">
    <property type="entry name" value="ANL_N_sf"/>
</dbReference>
<accession>A0AA44XRK7</accession>
<keyword evidence="2" id="KW-0597">Phosphoprotein</keyword>
<dbReference type="InterPro" id="IPR025110">
    <property type="entry name" value="AMP-bd_C"/>
</dbReference>
<dbReference type="Pfam" id="PF00501">
    <property type="entry name" value="AMP-binding"/>
    <property type="match status" value="1"/>
</dbReference>
<name>A0AA44XRK7_ACIBA</name>
<feature type="domain" description="AMP-binding enzyme C-terminal" evidence="4">
    <location>
        <begin position="426"/>
        <end position="505"/>
    </location>
</feature>
<keyword evidence="1" id="KW-0596">Phosphopantetheine</keyword>
<organism evidence="5 6">
    <name type="scientific">Acinetobacter baumannii</name>
    <dbReference type="NCBI Taxonomy" id="470"/>
    <lineage>
        <taxon>Bacteria</taxon>
        <taxon>Pseudomonadati</taxon>
        <taxon>Pseudomonadota</taxon>
        <taxon>Gammaproteobacteria</taxon>
        <taxon>Moraxellales</taxon>
        <taxon>Moraxellaceae</taxon>
        <taxon>Acinetobacter</taxon>
        <taxon>Acinetobacter calcoaceticus/baumannii complex</taxon>
    </lineage>
</organism>
<dbReference type="EMBL" id="PHJU02000014">
    <property type="protein sequence ID" value="PQL84218.1"/>
    <property type="molecule type" value="Genomic_DNA"/>
</dbReference>
<dbReference type="Proteomes" id="UP000233757">
    <property type="component" value="Unassembled WGS sequence"/>
</dbReference>
<dbReference type="SUPFAM" id="SSF56801">
    <property type="entry name" value="Acetyl-CoA synthetase-like"/>
    <property type="match status" value="1"/>
</dbReference>
<feature type="domain" description="AMP-dependent synthetase/ligase" evidence="3">
    <location>
        <begin position="32"/>
        <end position="367"/>
    </location>
</feature>
<dbReference type="PANTHER" id="PTHR44845:SF6">
    <property type="entry name" value="BETA-ALANINE-ACTIVATING ENZYME"/>
    <property type="match status" value="1"/>
</dbReference>
<evidence type="ECO:0000313" key="6">
    <source>
        <dbReference type="Proteomes" id="UP000233757"/>
    </source>
</evidence>
<comment type="caution">
    <text evidence="5">The sequence shown here is derived from an EMBL/GenBank/DDBJ whole genome shotgun (WGS) entry which is preliminary data.</text>
</comment>
<sequence>MLKDLSQNLGQTNDKNNNVENFLKRIYENILDQNSNRTALIFEGRSISYAEVGTQVAKVMYALKMQDLATGSVVAICLRKSPEYIYTALACALTGIIWLPVDMDSPPSRLNYLLTNSRADVVVSDSSIAGVQNLNINEILSATTEYKPSFNAEINRRPAYYLYTSGSTGTPKCVVLNNQATENTLQQTISEWKITADDVIMAVTPFHHDMSVFDVFAAMAVGATLVVPSFEQSKNAVVWADLVDRCKVTIWSSVPAIVDMLFSVAQKEKLQSLRLIAQGGDYIKPSLIAKLRQQLSNARLFSLGGPTETTIWSIWHEINEQDQEIIPYGKALENNRYFILDENLKPCQMGEVGTMYMAGLNLSNGYLLDGEINYKDFVDIQVSENETQTAFRMSDQGYFREDGNIIFAGREEGYLKIKGVRISAAEVENALTKNPYIHNCVVISCVHPTTETQELVAVYTLENKYKTTRLNSPELKNFLKIHLPSSHIPSKYLAVETIPLTRNGKIDRKAVQEIAQGKIYVTSTLSANSSKTQSSIAEVGDSVLSVFRECIADSQAEKMDIFYRSEILDIGIRPKQLMSIAQKLSQKLNTQIDFYTLVSCKTIQDVVNKVEQQIK</sequence>
<evidence type="ECO:0000256" key="2">
    <source>
        <dbReference type="ARBA" id="ARBA00022553"/>
    </source>
</evidence>
<dbReference type="RefSeq" id="WP_000910270.1">
    <property type="nucleotide sequence ID" value="NZ_PHJU02000014.1"/>
</dbReference>
<dbReference type="AlphaFoldDB" id="A0AA44XRK7"/>
<proteinExistence type="predicted"/>
<evidence type="ECO:0000313" key="5">
    <source>
        <dbReference type="EMBL" id="PQL84218.1"/>
    </source>
</evidence>
<evidence type="ECO:0000256" key="1">
    <source>
        <dbReference type="ARBA" id="ARBA00022450"/>
    </source>
</evidence>
<dbReference type="PANTHER" id="PTHR44845">
    <property type="entry name" value="CARRIER DOMAIN-CONTAINING PROTEIN"/>
    <property type="match status" value="1"/>
</dbReference>
<dbReference type="Gene3D" id="3.30.300.30">
    <property type="match status" value="1"/>
</dbReference>
<dbReference type="InterPro" id="IPR000873">
    <property type="entry name" value="AMP-dep_synth/lig_dom"/>
</dbReference>
<evidence type="ECO:0000259" key="4">
    <source>
        <dbReference type="Pfam" id="PF13193"/>
    </source>
</evidence>
<reference evidence="5 6" key="1">
    <citation type="submission" date="2018-02" db="EMBL/GenBank/DDBJ databases">
        <title>Acinetobacter baumanii whole genome sequence.</title>
        <authorList>
            <person name="Qasim Z.J."/>
        </authorList>
    </citation>
    <scope>NUCLEOTIDE SEQUENCE [LARGE SCALE GENOMIC DNA]</scope>
    <source>
        <strain evidence="5 6">ZQ8</strain>
    </source>
</reference>